<dbReference type="OrthoDB" id="348330at2759"/>
<feature type="domain" description="FCP1 homology" evidence="4">
    <location>
        <begin position="152"/>
        <end position="311"/>
    </location>
</feature>
<keyword evidence="1" id="KW-0809">Transit peptide</keyword>
<dbReference type="Pfam" id="PF03031">
    <property type="entry name" value="NIF"/>
    <property type="match status" value="1"/>
</dbReference>
<keyword evidence="1" id="KW-0813">Transport</keyword>
<dbReference type="RefSeq" id="XP_026190960.1">
    <property type="nucleotide sequence ID" value="XM_026335175.1"/>
</dbReference>
<evidence type="ECO:0000256" key="2">
    <source>
        <dbReference type="SAM" id="MobiDB-lite"/>
    </source>
</evidence>
<reference evidence="6" key="1">
    <citation type="submission" date="2025-08" db="UniProtKB">
        <authorList>
            <consortium name="RefSeq"/>
        </authorList>
    </citation>
    <scope>IDENTIFICATION</scope>
</reference>
<dbReference type="GO" id="GO:0005744">
    <property type="term" value="C:TIM23 mitochondrial import inner membrane translocase complex"/>
    <property type="evidence" value="ECO:0007669"/>
    <property type="project" value="UniProtKB-UniRule"/>
</dbReference>
<evidence type="ECO:0000256" key="3">
    <source>
        <dbReference type="SAM" id="SignalP"/>
    </source>
</evidence>
<comment type="subcellular location">
    <subcellularLocation>
        <location evidence="1">Mitochondrion inner membrane</location>
        <topology evidence="1">Single-pass membrane protein</topology>
    </subcellularLocation>
</comment>
<organism evidence="5 6">
    <name type="scientific">Cyclospora cayetanensis</name>
    <dbReference type="NCBI Taxonomy" id="88456"/>
    <lineage>
        <taxon>Eukaryota</taxon>
        <taxon>Sar</taxon>
        <taxon>Alveolata</taxon>
        <taxon>Apicomplexa</taxon>
        <taxon>Conoidasida</taxon>
        <taxon>Coccidia</taxon>
        <taxon>Eucoccidiorida</taxon>
        <taxon>Eimeriorina</taxon>
        <taxon>Eimeriidae</taxon>
        <taxon>Cyclospora</taxon>
    </lineage>
</organism>
<keyword evidence="1" id="KW-0811">Translocation</keyword>
<dbReference type="Gene3D" id="3.40.50.1000">
    <property type="entry name" value="HAD superfamily/HAD-like"/>
    <property type="match status" value="1"/>
</dbReference>
<feature type="non-terminal residue" evidence="6">
    <location>
        <position position="385"/>
    </location>
</feature>
<dbReference type="Proteomes" id="UP000515125">
    <property type="component" value="Unplaced"/>
</dbReference>
<dbReference type="AlphaFoldDB" id="A0A6P6RV06"/>
<gene>
    <name evidence="6" type="primary">LOC113146792</name>
</gene>
<dbReference type="SMART" id="SM00577">
    <property type="entry name" value="CPDc"/>
    <property type="match status" value="1"/>
</dbReference>
<comment type="subunit">
    <text evidence="1">Component of the TIM23 complex.</text>
</comment>
<keyword evidence="3" id="KW-0732">Signal</keyword>
<feature type="signal peptide" evidence="3">
    <location>
        <begin position="1"/>
        <end position="32"/>
    </location>
</feature>
<proteinExistence type="inferred from homology"/>
<evidence type="ECO:0000313" key="6">
    <source>
        <dbReference type="RefSeq" id="XP_026190960.1"/>
    </source>
</evidence>
<dbReference type="InterPro" id="IPR050365">
    <property type="entry name" value="TIM50"/>
</dbReference>
<dbReference type="InterPro" id="IPR036412">
    <property type="entry name" value="HAD-like_sf"/>
</dbReference>
<feature type="compositionally biased region" description="Low complexity" evidence="2">
    <location>
        <begin position="133"/>
        <end position="142"/>
    </location>
</feature>
<dbReference type="PROSITE" id="PS50969">
    <property type="entry name" value="FCP1"/>
    <property type="match status" value="1"/>
</dbReference>
<comment type="similarity">
    <text evidence="1">Belongs to the TIM50 family.</text>
</comment>
<protein>
    <recommendedName>
        <fullName evidence="1">Mitochondrial import inner membrane translocase subunit TIM50</fullName>
    </recommendedName>
</protein>
<dbReference type="InterPro" id="IPR023214">
    <property type="entry name" value="HAD_sf"/>
</dbReference>
<feature type="chain" id="PRO_5028012243" description="Mitochondrial import inner membrane translocase subunit TIM50" evidence="3">
    <location>
        <begin position="33"/>
        <end position="385"/>
    </location>
</feature>
<dbReference type="PANTHER" id="PTHR12210">
    <property type="entry name" value="DULLARD PROTEIN PHOSPHATASE"/>
    <property type="match status" value="1"/>
</dbReference>
<dbReference type="InterPro" id="IPR004274">
    <property type="entry name" value="FCP1_dom"/>
</dbReference>
<keyword evidence="1" id="KW-0496">Mitochondrion</keyword>
<dbReference type="GeneID" id="113146792"/>
<name>A0A6P6RV06_9EIME</name>
<evidence type="ECO:0000259" key="4">
    <source>
        <dbReference type="PROSITE" id="PS50969"/>
    </source>
</evidence>
<evidence type="ECO:0000256" key="1">
    <source>
        <dbReference type="RuleBase" id="RU365079"/>
    </source>
</evidence>
<comment type="function">
    <text evidence="1">Essential component of the TIM23 complex, a complex that mediates the translocation of transit peptide-containing proteins across the mitochondrial inner membrane.</text>
</comment>
<accession>A0A6P6RV06</accession>
<keyword evidence="1" id="KW-0653">Protein transport</keyword>
<sequence length="385" mass="43275">MLGFICECIHPLQQQLQWLLLLLLQEWPAAVATGLCAYAAQTLLQGLPFFFGCMRDYPSPLAFYSWNLLRLLRRRRSSGASNNNRWKRDVASSPLQHHQHHSACRLLGVQHVAPAAASGSPDVSDAHIASCRSSSSLSSSNSGRQKLGGRQRTRPPMTLAVDLDETLVLSTQCKLFASQKSVPMRVSSGLVTFQVAKRPHADYFLQELYDLYEIVIFTASRQEYAHAVLDATNLVHYVDRVFSRSDCILTENFVPIGGWFGSEADEQLLCLLPLLHALRAAKDLLQPPSQRMNGQQQHKQQLLQMRRQERLGLTPQQAKEQELQRPHLRFRQQEQQSICPPTLSLAAIDACRRAVGTAQAFVAATPQLVGELQQLWQQRMGRCMA</sequence>
<evidence type="ECO:0000313" key="5">
    <source>
        <dbReference type="Proteomes" id="UP000515125"/>
    </source>
</evidence>
<feature type="region of interest" description="Disordered" evidence="2">
    <location>
        <begin position="133"/>
        <end position="155"/>
    </location>
</feature>
<dbReference type="GO" id="GO:0015031">
    <property type="term" value="P:protein transport"/>
    <property type="evidence" value="ECO:0007669"/>
    <property type="project" value="UniProtKB-KW"/>
</dbReference>
<keyword evidence="5" id="KW-1185">Reference proteome</keyword>
<dbReference type="SUPFAM" id="SSF56784">
    <property type="entry name" value="HAD-like"/>
    <property type="match status" value="1"/>
</dbReference>